<reference evidence="5" key="1">
    <citation type="submission" date="2018-07" db="EMBL/GenBank/DDBJ databases">
        <title>Streptacidiphilus bronchialis DSM 106435 chromosome.</title>
        <authorList>
            <person name="Batra D."/>
            <person name="Gulvik C.A."/>
        </authorList>
    </citation>
    <scope>NUCLEOTIDE SEQUENCE [LARGE SCALE GENOMIC DNA]</scope>
    <source>
        <strain evidence="5">DSM 106435</strain>
    </source>
</reference>
<dbReference type="CDD" id="cd07043">
    <property type="entry name" value="STAS_anti-anti-sigma_factors"/>
    <property type="match status" value="1"/>
</dbReference>
<evidence type="ECO:0000256" key="1">
    <source>
        <dbReference type="ARBA" id="ARBA00009013"/>
    </source>
</evidence>
<dbReference type="SUPFAM" id="SSF52091">
    <property type="entry name" value="SpoIIaa-like"/>
    <property type="match status" value="1"/>
</dbReference>
<feature type="domain" description="STAS" evidence="3">
    <location>
        <begin position="5"/>
        <end position="105"/>
    </location>
</feature>
<dbReference type="EMBL" id="CP031264">
    <property type="protein sequence ID" value="AXI78357.1"/>
    <property type="molecule type" value="Genomic_DNA"/>
</dbReference>
<evidence type="ECO:0000313" key="4">
    <source>
        <dbReference type="EMBL" id="AXI78357.1"/>
    </source>
</evidence>
<dbReference type="RefSeq" id="WP_111491778.1">
    <property type="nucleotide sequence ID" value="NZ_CP031264.1"/>
</dbReference>
<keyword evidence="5" id="KW-1185">Reference proteome</keyword>
<dbReference type="InterPro" id="IPR003658">
    <property type="entry name" value="Anti-sigma_ant"/>
</dbReference>
<dbReference type="Pfam" id="PF01740">
    <property type="entry name" value="STAS"/>
    <property type="match status" value="1"/>
</dbReference>
<dbReference type="PROSITE" id="PS50801">
    <property type="entry name" value="STAS"/>
    <property type="match status" value="1"/>
</dbReference>
<dbReference type="AlphaFoldDB" id="A0A345SXA2"/>
<dbReference type="InterPro" id="IPR002645">
    <property type="entry name" value="STAS_dom"/>
</dbReference>
<proteinExistence type="inferred from homology"/>
<evidence type="ECO:0000313" key="5">
    <source>
        <dbReference type="Proteomes" id="UP000249340"/>
    </source>
</evidence>
<dbReference type="OrthoDB" id="5188325at2"/>
<dbReference type="KEGG" id="stri:C7M71_013835"/>
<dbReference type="PANTHER" id="PTHR33495:SF2">
    <property type="entry name" value="ANTI-SIGMA FACTOR ANTAGONIST TM_1081-RELATED"/>
    <property type="match status" value="1"/>
</dbReference>
<dbReference type="InterPro" id="IPR036513">
    <property type="entry name" value="STAS_dom_sf"/>
</dbReference>
<comment type="similarity">
    <text evidence="1 2">Belongs to the anti-sigma-factor antagonist family.</text>
</comment>
<dbReference type="PANTHER" id="PTHR33495">
    <property type="entry name" value="ANTI-SIGMA FACTOR ANTAGONIST TM_1081-RELATED-RELATED"/>
    <property type="match status" value="1"/>
</dbReference>
<sequence>MEQTLAVTLDQRGGLTVLTLVGDIDHDTRPLLDGLLTRLPDPPGRIRVDMRGVPFMDSAGLHFLVELRRRQTTSGADVPTLVGVQEQPAGVLQLSGLDALLGIAA</sequence>
<dbReference type="GO" id="GO:0043856">
    <property type="term" value="F:anti-sigma factor antagonist activity"/>
    <property type="evidence" value="ECO:0007669"/>
    <property type="project" value="InterPro"/>
</dbReference>
<evidence type="ECO:0000259" key="3">
    <source>
        <dbReference type="PROSITE" id="PS50801"/>
    </source>
</evidence>
<gene>
    <name evidence="4" type="ORF">C7M71_013835</name>
</gene>
<dbReference type="NCBIfam" id="TIGR00377">
    <property type="entry name" value="ant_ant_sig"/>
    <property type="match status" value="1"/>
</dbReference>
<organism evidence="4 5">
    <name type="scientific">Peterkaempfera bronchialis</name>
    <dbReference type="NCBI Taxonomy" id="2126346"/>
    <lineage>
        <taxon>Bacteria</taxon>
        <taxon>Bacillati</taxon>
        <taxon>Actinomycetota</taxon>
        <taxon>Actinomycetes</taxon>
        <taxon>Kitasatosporales</taxon>
        <taxon>Streptomycetaceae</taxon>
        <taxon>Peterkaempfera</taxon>
    </lineage>
</organism>
<protein>
    <recommendedName>
        <fullName evidence="2">Anti-sigma factor antagonist</fullName>
    </recommendedName>
</protein>
<dbReference type="Gene3D" id="3.30.750.24">
    <property type="entry name" value="STAS domain"/>
    <property type="match status" value="1"/>
</dbReference>
<dbReference type="Proteomes" id="UP000249340">
    <property type="component" value="Chromosome"/>
</dbReference>
<accession>A0A345SXA2</accession>
<name>A0A345SXA2_9ACTN</name>
<evidence type="ECO:0000256" key="2">
    <source>
        <dbReference type="RuleBase" id="RU003749"/>
    </source>
</evidence>